<proteinExistence type="predicted"/>
<dbReference type="Proteomes" id="UP001334804">
    <property type="component" value="Chromosome"/>
</dbReference>
<dbReference type="EMBL" id="CP109071">
    <property type="protein sequence ID" value="WSA34297.1"/>
    <property type="molecule type" value="Genomic_DNA"/>
</dbReference>
<feature type="compositionally biased region" description="Pro residues" evidence="1">
    <location>
        <begin position="117"/>
        <end position="133"/>
    </location>
</feature>
<feature type="compositionally biased region" description="Pro residues" evidence="1">
    <location>
        <begin position="82"/>
        <end position="91"/>
    </location>
</feature>
<accession>A0ABZ1EJ66</accession>
<feature type="region of interest" description="Disordered" evidence="1">
    <location>
        <begin position="66"/>
        <end position="150"/>
    </location>
</feature>
<feature type="region of interest" description="Disordered" evidence="1">
    <location>
        <begin position="1"/>
        <end position="21"/>
    </location>
</feature>
<reference evidence="2 3" key="1">
    <citation type="submission" date="2022-10" db="EMBL/GenBank/DDBJ databases">
        <title>The complete genomes of actinobacterial strains from the NBC collection.</title>
        <authorList>
            <person name="Joergensen T.S."/>
            <person name="Alvarez Arevalo M."/>
            <person name="Sterndorff E.B."/>
            <person name="Faurdal D."/>
            <person name="Vuksanovic O."/>
            <person name="Mourched A.-S."/>
            <person name="Charusanti P."/>
            <person name="Shaw S."/>
            <person name="Blin K."/>
            <person name="Weber T."/>
        </authorList>
    </citation>
    <scope>NUCLEOTIDE SEQUENCE [LARGE SCALE GENOMIC DNA]</scope>
    <source>
        <strain evidence="2 3">NBC 01809</strain>
    </source>
</reference>
<evidence type="ECO:0000313" key="2">
    <source>
        <dbReference type="EMBL" id="WSA34297.1"/>
    </source>
</evidence>
<evidence type="ECO:0000256" key="1">
    <source>
        <dbReference type="SAM" id="MobiDB-lite"/>
    </source>
</evidence>
<gene>
    <name evidence="2" type="ORF">OIE14_09785</name>
</gene>
<protein>
    <recommendedName>
        <fullName evidence="4">GcrA cell cycle regulator</fullName>
    </recommendedName>
</protein>
<dbReference type="RefSeq" id="WP_326564430.1">
    <property type="nucleotide sequence ID" value="NZ_CP109071.1"/>
</dbReference>
<sequence>MAHPAHPEDRCQRPSDRTAVPDDVTDRLLWALAVDVAAAHRPGSDGACTNLQCRGQHGPCWALRTARRAEQHARRATTLAPPSAPPSPPSSRPVGAARGRASVPAVPRRFTGWFTPAHPPTPLMRPAPAPHAVPPESRLHRRPPVAALAA</sequence>
<evidence type="ECO:0008006" key="4">
    <source>
        <dbReference type="Google" id="ProtNLM"/>
    </source>
</evidence>
<keyword evidence="3" id="KW-1185">Reference proteome</keyword>
<organism evidence="2 3">
    <name type="scientific">Micromonospora peucetia</name>
    <dbReference type="NCBI Taxonomy" id="47871"/>
    <lineage>
        <taxon>Bacteria</taxon>
        <taxon>Bacillati</taxon>
        <taxon>Actinomycetota</taxon>
        <taxon>Actinomycetes</taxon>
        <taxon>Micromonosporales</taxon>
        <taxon>Micromonosporaceae</taxon>
        <taxon>Micromonospora</taxon>
    </lineage>
</organism>
<name>A0ABZ1EJ66_9ACTN</name>
<evidence type="ECO:0000313" key="3">
    <source>
        <dbReference type="Proteomes" id="UP001334804"/>
    </source>
</evidence>